<reference evidence="1" key="2">
    <citation type="submission" date="2021-12" db="EMBL/GenBank/DDBJ databases">
        <title>Resequencing data analysis of finger millet.</title>
        <authorList>
            <person name="Hatakeyama M."/>
            <person name="Aluri S."/>
            <person name="Balachadran M.T."/>
            <person name="Sivarajan S.R."/>
            <person name="Poveda L."/>
            <person name="Shimizu-Inatsugi R."/>
            <person name="Schlapbach R."/>
            <person name="Sreeman S.M."/>
            <person name="Shimizu K.K."/>
        </authorList>
    </citation>
    <scope>NUCLEOTIDE SEQUENCE</scope>
</reference>
<accession>A0AAV5CL53</accession>
<name>A0AAV5CL53_ELECO</name>
<comment type="caution">
    <text evidence="1">The sequence shown here is derived from an EMBL/GenBank/DDBJ whole genome shotgun (WGS) entry which is preliminary data.</text>
</comment>
<proteinExistence type="predicted"/>
<dbReference type="AlphaFoldDB" id="A0AAV5CL53"/>
<dbReference type="Proteomes" id="UP001054889">
    <property type="component" value="Unassembled WGS sequence"/>
</dbReference>
<dbReference type="EMBL" id="BQKI01000007">
    <property type="protein sequence ID" value="GJM98769.1"/>
    <property type="molecule type" value="Genomic_DNA"/>
</dbReference>
<evidence type="ECO:0000313" key="1">
    <source>
        <dbReference type="EMBL" id="GJM98769.1"/>
    </source>
</evidence>
<reference evidence="1" key="1">
    <citation type="journal article" date="2018" name="DNA Res.">
        <title>Multiple hybrid de novo genome assembly of finger millet, an orphan allotetraploid crop.</title>
        <authorList>
            <person name="Hatakeyama M."/>
            <person name="Aluri S."/>
            <person name="Balachadran M.T."/>
            <person name="Sivarajan S.R."/>
            <person name="Patrignani A."/>
            <person name="Gruter S."/>
            <person name="Poveda L."/>
            <person name="Shimizu-Inatsugi R."/>
            <person name="Baeten J."/>
            <person name="Francoijs K.J."/>
            <person name="Nataraja K.N."/>
            <person name="Reddy Y.A.N."/>
            <person name="Phadnis S."/>
            <person name="Ravikumar R.L."/>
            <person name="Schlapbach R."/>
            <person name="Sreeman S.M."/>
            <person name="Shimizu K.K."/>
        </authorList>
    </citation>
    <scope>NUCLEOTIDE SEQUENCE</scope>
</reference>
<sequence length="62" mass="7025">MMLLNHRSLDSGRKKTNVSLLLLFLYGTTIATPDSVYGRVKSTYEVLLELIDMSPIDHISEK</sequence>
<keyword evidence="2" id="KW-1185">Reference proteome</keyword>
<protein>
    <submittedName>
        <fullName evidence="1">Uncharacterized protein</fullName>
    </submittedName>
</protein>
<organism evidence="1 2">
    <name type="scientific">Eleusine coracana subsp. coracana</name>
    <dbReference type="NCBI Taxonomy" id="191504"/>
    <lineage>
        <taxon>Eukaryota</taxon>
        <taxon>Viridiplantae</taxon>
        <taxon>Streptophyta</taxon>
        <taxon>Embryophyta</taxon>
        <taxon>Tracheophyta</taxon>
        <taxon>Spermatophyta</taxon>
        <taxon>Magnoliopsida</taxon>
        <taxon>Liliopsida</taxon>
        <taxon>Poales</taxon>
        <taxon>Poaceae</taxon>
        <taxon>PACMAD clade</taxon>
        <taxon>Chloridoideae</taxon>
        <taxon>Cynodonteae</taxon>
        <taxon>Eleusininae</taxon>
        <taxon>Eleusine</taxon>
    </lineage>
</organism>
<gene>
    <name evidence="1" type="primary">ga15806</name>
    <name evidence="1" type="ORF">PR202_ga15806</name>
</gene>
<evidence type="ECO:0000313" key="2">
    <source>
        <dbReference type="Proteomes" id="UP001054889"/>
    </source>
</evidence>